<proteinExistence type="predicted"/>
<evidence type="ECO:0000313" key="2">
    <source>
        <dbReference type="Proteomes" id="UP001062846"/>
    </source>
</evidence>
<name>A0ACC0LRX8_RHOML</name>
<sequence>MAAAITAKDSLPDLYIQKKKKGIWMKEITIQVDPLAFPSFLNMEASLLTTFGTTTGPIPKGDLGDER</sequence>
<protein>
    <submittedName>
        <fullName evidence="1">Uncharacterized protein</fullName>
    </submittedName>
</protein>
<dbReference type="EMBL" id="CM046398">
    <property type="protein sequence ID" value="KAI8531072.1"/>
    <property type="molecule type" value="Genomic_DNA"/>
</dbReference>
<gene>
    <name evidence="1" type="ORF">RHMOL_Rhmol11G0109200</name>
</gene>
<accession>A0ACC0LRX8</accession>
<dbReference type="Proteomes" id="UP001062846">
    <property type="component" value="Chromosome 11"/>
</dbReference>
<reference evidence="1" key="1">
    <citation type="submission" date="2022-02" db="EMBL/GenBank/DDBJ databases">
        <title>Plant Genome Project.</title>
        <authorList>
            <person name="Zhang R.-G."/>
        </authorList>
    </citation>
    <scope>NUCLEOTIDE SEQUENCE</scope>
    <source>
        <strain evidence="1">AT1</strain>
    </source>
</reference>
<comment type="caution">
    <text evidence="1">The sequence shown here is derived from an EMBL/GenBank/DDBJ whole genome shotgun (WGS) entry which is preliminary data.</text>
</comment>
<evidence type="ECO:0000313" key="1">
    <source>
        <dbReference type="EMBL" id="KAI8531072.1"/>
    </source>
</evidence>
<organism evidence="1 2">
    <name type="scientific">Rhododendron molle</name>
    <name type="common">Chinese azalea</name>
    <name type="synonym">Azalea mollis</name>
    <dbReference type="NCBI Taxonomy" id="49168"/>
    <lineage>
        <taxon>Eukaryota</taxon>
        <taxon>Viridiplantae</taxon>
        <taxon>Streptophyta</taxon>
        <taxon>Embryophyta</taxon>
        <taxon>Tracheophyta</taxon>
        <taxon>Spermatophyta</taxon>
        <taxon>Magnoliopsida</taxon>
        <taxon>eudicotyledons</taxon>
        <taxon>Gunneridae</taxon>
        <taxon>Pentapetalae</taxon>
        <taxon>asterids</taxon>
        <taxon>Ericales</taxon>
        <taxon>Ericaceae</taxon>
        <taxon>Ericoideae</taxon>
        <taxon>Rhodoreae</taxon>
        <taxon>Rhododendron</taxon>
    </lineage>
</organism>
<keyword evidence="2" id="KW-1185">Reference proteome</keyword>